<name>A0A2S9GYA1_9BURK</name>
<gene>
    <name evidence="1" type="ORF">S2091_2691</name>
</gene>
<comment type="caution">
    <text evidence="1">The sequence shown here is derived from an EMBL/GenBank/DDBJ whole genome shotgun (WGS) entry which is preliminary data.</text>
</comment>
<proteinExistence type="predicted"/>
<accession>A0A2S9GYA1</accession>
<dbReference type="AlphaFoldDB" id="A0A2S9GYA1"/>
<organism evidence="1 2">
    <name type="scientific">Solimicrobium silvestre</name>
    <dbReference type="NCBI Taxonomy" id="2099400"/>
    <lineage>
        <taxon>Bacteria</taxon>
        <taxon>Pseudomonadati</taxon>
        <taxon>Pseudomonadota</taxon>
        <taxon>Betaproteobacteria</taxon>
        <taxon>Burkholderiales</taxon>
        <taxon>Oxalobacteraceae</taxon>
        <taxon>Solimicrobium</taxon>
    </lineage>
</organism>
<keyword evidence="2" id="KW-1185">Reference proteome</keyword>
<reference evidence="1 2" key="1">
    <citation type="submission" date="2018-02" db="EMBL/GenBank/DDBJ databases">
        <title>Solimicrobium silvestre gen. nov., sp. nov., isolated from alpine forest soil.</title>
        <authorList>
            <person name="Margesin R."/>
            <person name="Albuquerque L."/>
            <person name="Zhang D.-C."/>
            <person name="Froufe H.J.C."/>
            <person name="Severino R."/>
            <person name="Roxo I."/>
            <person name="Egas C."/>
            <person name="Da Costa M.S."/>
        </authorList>
    </citation>
    <scope>NUCLEOTIDE SEQUENCE [LARGE SCALE GENOMIC DNA]</scope>
    <source>
        <strain evidence="1 2">S20-91</strain>
    </source>
</reference>
<dbReference type="Proteomes" id="UP000237839">
    <property type="component" value="Unassembled WGS sequence"/>
</dbReference>
<dbReference type="EMBL" id="PUGF01000012">
    <property type="protein sequence ID" value="PRC92636.1"/>
    <property type="molecule type" value="Genomic_DNA"/>
</dbReference>
<protein>
    <submittedName>
        <fullName evidence="1">Uncharacterized protein</fullName>
    </submittedName>
</protein>
<evidence type="ECO:0000313" key="1">
    <source>
        <dbReference type="EMBL" id="PRC92636.1"/>
    </source>
</evidence>
<evidence type="ECO:0000313" key="2">
    <source>
        <dbReference type="Proteomes" id="UP000237839"/>
    </source>
</evidence>
<sequence length="263" mass="29573">MHVGVWKLNSGGIPPIISKLEVDSLERAEFEMKVKTATELVKEINLLLSIATHSSDFQTVSTRLDAANEKTIELQKIAAEEPRITLTNFGAAEKLAEKARDMLVKLQYDRKNDAALWCYHARFYLKTPREHLLNHGLMMRCSESDLPIIGDLVGGAWHHALPTFKEMGVDILEFSRGSVASDMGSIPADGGFYMDFLLEFRAIVESGIEIPEMVIMVDALCASRPDFGYVKERHDNALTILKRAHVDVSNFIKKSPPKKQERF</sequence>